<dbReference type="InterPro" id="IPR003826">
    <property type="entry name" value="AdoMetDC_fam_prok"/>
</dbReference>
<keyword evidence="11 15" id="KW-0670">Pyruvate</keyword>
<comment type="subunit">
    <text evidence="2 15">Heterotetramer of two alpha and two beta chains arranged as a dimer of alpha/beta heterodimers.</text>
</comment>
<evidence type="ECO:0000313" key="17">
    <source>
        <dbReference type="Proteomes" id="UP000247978"/>
    </source>
</evidence>
<feature type="active site" description="Proton acceptor; for processing activity" evidence="15">
    <location>
        <position position="68"/>
    </location>
</feature>
<dbReference type="RefSeq" id="WP_110394662.1">
    <property type="nucleotide sequence ID" value="NZ_JADIJL010000070.1"/>
</dbReference>
<feature type="site" description="Cleavage (non-hydrolytic); by autolysis" evidence="15">
    <location>
        <begin position="62"/>
        <end position="63"/>
    </location>
</feature>
<dbReference type="UniPathway" id="UPA00331">
    <property type="reaction ID" value="UER00451"/>
</dbReference>
<keyword evidence="8 15" id="KW-0865">Zymogen</keyword>
<evidence type="ECO:0000256" key="5">
    <source>
        <dbReference type="ARBA" id="ARBA00022813"/>
    </source>
</evidence>
<dbReference type="EC" id="4.1.1.50" evidence="15"/>
<comment type="function">
    <text evidence="13 15">Catalyzes the decarboxylation of S-adenosylmethionine to S-adenosylmethioninamine (dcAdoMet), the propylamine donor required for the synthesis of the polyamines spermine and spermidine from the diamine putrescine.</text>
</comment>
<evidence type="ECO:0000256" key="14">
    <source>
        <dbReference type="ARBA" id="ARBA00061583"/>
    </source>
</evidence>
<evidence type="ECO:0000256" key="9">
    <source>
        <dbReference type="ARBA" id="ARBA00023239"/>
    </source>
</evidence>
<dbReference type="Pfam" id="PF02675">
    <property type="entry name" value="AdoMet_dc"/>
    <property type="match status" value="1"/>
</dbReference>
<proteinExistence type="inferred from homology"/>
<accession>A0A2V3W9E4</accession>
<protein>
    <recommendedName>
        <fullName evidence="15">S-adenosylmethionine decarboxylase proenzyme</fullName>
        <shortName evidence="15">AdoMetDC</shortName>
        <shortName evidence="15">SAMDC</shortName>
        <ecNumber evidence="15">4.1.1.50</ecNumber>
    </recommendedName>
    <component>
        <recommendedName>
            <fullName evidence="15">S-adenosylmethionine decarboxylase beta chain</fullName>
        </recommendedName>
    </component>
    <component>
        <recommendedName>
            <fullName evidence="15">S-adenosylmethionine decarboxylase alpha chain</fullName>
        </recommendedName>
    </component>
</protein>
<dbReference type="EMBL" id="QJJQ01000003">
    <property type="protein sequence ID" value="PXW88845.1"/>
    <property type="molecule type" value="Genomic_DNA"/>
</dbReference>
<dbReference type="FunFam" id="3.30.360.110:FF:000001">
    <property type="entry name" value="S-adenosylmethionine decarboxylase proenzyme"/>
    <property type="match status" value="1"/>
</dbReference>
<dbReference type="NCBIfam" id="TIGR03330">
    <property type="entry name" value="SAM_DCase_Bsu"/>
    <property type="match status" value="1"/>
</dbReference>
<dbReference type="AlphaFoldDB" id="A0A2V3W9E4"/>
<feature type="active site" description="Proton donor; for catalytic activity" evidence="15">
    <location>
        <position position="83"/>
    </location>
</feature>
<keyword evidence="4 15" id="KW-0210">Decarboxylase</keyword>
<evidence type="ECO:0000256" key="13">
    <source>
        <dbReference type="ARBA" id="ARBA00056215"/>
    </source>
</evidence>
<evidence type="ECO:0000256" key="7">
    <source>
        <dbReference type="ARBA" id="ARBA00023115"/>
    </source>
</evidence>
<dbReference type="InterPro" id="IPR017716">
    <property type="entry name" value="S-AdoMet_deCOase_pro-enz"/>
</dbReference>
<dbReference type="HAMAP" id="MF_00464">
    <property type="entry name" value="AdoMetDC_1"/>
    <property type="match status" value="1"/>
</dbReference>
<evidence type="ECO:0000256" key="2">
    <source>
        <dbReference type="ARBA" id="ARBA00011601"/>
    </source>
</evidence>
<feature type="chain" id="PRO_5023565514" description="S-adenosylmethionine decarboxylase beta chain" evidence="15">
    <location>
        <begin position="1"/>
        <end position="62"/>
    </location>
</feature>
<dbReference type="Gene3D" id="3.30.160.750">
    <property type="match status" value="1"/>
</dbReference>
<sequence>MDTFGCHIVADLWGCNVHKLTDKDYLEKEFTYAAEKSKATICGVFFHEFSPQGVSGVVILAESHLSVHTFPEHGYASIDIYTCGRHTQPGLAIQHLICSLEAEYNHSHELIRGLKPKV</sequence>
<dbReference type="GO" id="GO:0004014">
    <property type="term" value="F:adenosylmethionine decarboxylase activity"/>
    <property type="evidence" value="ECO:0007669"/>
    <property type="project" value="UniProtKB-UniRule"/>
</dbReference>
<dbReference type="PANTHER" id="PTHR33866:SF2">
    <property type="entry name" value="S-ADENOSYLMETHIONINE DECARBOXYLASE PROENZYME"/>
    <property type="match status" value="1"/>
</dbReference>
<evidence type="ECO:0000256" key="8">
    <source>
        <dbReference type="ARBA" id="ARBA00023145"/>
    </source>
</evidence>
<comment type="pathway">
    <text evidence="1 15">Amine and polyamine biosynthesis; S-adenosylmethioninamine biosynthesis; S-adenosylmethioninamine from S-adenosyl-L-methionine: step 1/1.</text>
</comment>
<dbReference type="InterPro" id="IPR042286">
    <property type="entry name" value="AdoMetDC_C"/>
</dbReference>
<comment type="catalytic activity">
    <reaction evidence="12 15">
        <text>S-adenosyl-L-methionine + H(+) = S-adenosyl 3-(methylsulfanyl)propylamine + CO2</text>
        <dbReference type="Rhea" id="RHEA:15981"/>
        <dbReference type="ChEBI" id="CHEBI:15378"/>
        <dbReference type="ChEBI" id="CHEBI:16526"/>
        <dbReference type="ChEBI" id="CHEBI:57443"/>
        <dbReference type="ChEBI" id="CHEBI:59789"/>
        <dbReference type="EC" id="4.1.1.50"/>
    </reaction>
</comment>
<evidence type="ECO:0000256" key="15">
    <source>
        <dbReference type="HAMAP-Rule" id="MF_00464"/>
    </source>
</evidence>
<comment type="cofactor">
    <cofactor evidence="15">
        <name>pyruvate</name>
        <dbReference type="ChEBI" id="CHEBI:15361"/>
    </cofactor>
    <text evidence="15">Binds 1 pyruvoyl group covalently per subunit.</text>
</comment>
<evidence type="ECO:0000256" key="4">
    <source>
        <dbReference type="ARBA" id="ARBA00022793"/>
    </source>
</evidence>
<evidence type="ECO:0000256" key="6">
    <source>
        <dbReference type="ARBA" id="ARBA00023066"/>
    </source>
</evidence>
<dbReference type="Proteomes" id="UP000247978">
    <property type="component" value="Unassembled WGS sequence"/>
</dbReference>
<dbReference type="GO" id="GO:0008295">
    <property type="term" value="P:spermidine biosynthetic process"/>
    <property type="evidence" value="ECO:0007669"/>
    <property type="project" value="UniProtKB-UniRule"/>
</dbReference>
<dbReference type="OrthoDB" id="9793120at2"/>
<evidence type="ECO:0000256" key="12">
    <source>
        <dbReference type="ARBA" id="ARBA00048112"/>
    </source>
</evidence>
<evidence type="ECO:0000313" key="16">
    <source>
        <dbReference type="EMBL" id="PXW88845.1"/>
    </source>
</evidence>
<name>A0A2V3W9E4_9BACI</name>
<dbReference type="InterPro" id="IPR016067">
    <property type="entry name" value="S-AdoMet_deCO2ase_core"/>
</dbReference>
<reference evidence="16 17" key="1">
    <citation type="submission" date="2018-05" db="EMBL/GenBank/DDBJ databases">
        <title>Genomic Encyclopedia of Type Strains, Phase IV (KMG-IV): sequencing the most valuable type-strain genomes for metagenomic binning, comparative biology and taxonomic classification.</title>
        <authorList>
            <person name="Goeker M."/>
        </authorList>
    </citation>
    <scope>NUCLEOTIDE SEQUENCE [LARGE SCALE GENOMIC DNA]</scope>
    <source>
        <strain evidence="16 17">DSM 28556</strain>
    </source>
</reference>
<keyword evidence="7 15" id="KW-0620">Polyamine biosynthesis</keyword>
<comment type="similarity">
    <text evidence="14 15">Belongs to the prokaryotic AdoMetDC family. Type 1 subfamily.</text>
</comment>
<dbReference type="Gene3D" id="3.30.360.110">
    <property type="entry name" value="S-adenosylmethionine decarboxylase domain"/>
    <property type="match status" value="1"/>
</dbReference>
<evidence type="ECO:0000256" key="1">
    <source>
        <dbReference type="ARBA" id="ARBA00004911"/>
    </source>
</evidence>
<keyword evidence="10 15" id="KW-0704">Schiff base</keyword>
<keyword evidence="17" id="KW-1185">Reference proteome</keyword>
<evidence type="ECO:0000256" key="3">
    <source>
        <dbReference type="ARBA" id="ARBA00022691"/>
    </source>
</evidence>
<keyword evidence="3 15" id="KW-0949">S-adenosyl-L-methionine</keyword>
<keyword evidence="6 15" id="KW-0745">Spermidine biosynthesis</keyword>
<feature type="active site" description="Schiff-base intermediate with substrate; via pyruvic acid" evidence="15">
    <location>
        <position position="63"/>
    </location>
</feature>
<dbReference type="SUPFAM" id="SSF56276">
    <property type="entry name" value="S-adenosylmethionine decarboxylase"/>
    <property type="match status" value="1"/>
</dbReference>
<gene>
    <name evidence="15" type="primary">speH</name>
    <name evidence="16" type="ORF">DFR56_103351</name>
</gene>
<dbReference type="InterPro" id="IPR042284">
    <property type="entry name" value="AdoMetDC_N"/>
</dbReference>
<evidence type="ECO:0000256" key="10">
    <source>
        <dbReference type="ARBA" id="ARBA00023270"/>
    </source>
</evidence>
<comment type="PTM">
    <text evidence="15">Is synthesized initially as an inactive proenzyme. Formation of the active enzyme involves a self-maturation process in which the active site pyruvoyl group is generated from an internal serine residue via an autocatalytic post-translational modification. Two non-identical subunits are generated from the proenzyme in this reaction, and the pyruvate is formed at the N-terminus of the alpha chain, which is derived from the carboxyl end of the proenzyme. The post-translation cleavage follows an unusual pathway, termed non-hydrolytic serinolysis, in which the side chain hydroxyl group of the serine supplies its oxygen atom to form the C-terminus of the beta chain, while the remainder of the serine residue undergoes an oxidative deamination to produce ammonia and the pyruvoyl group blocking the N-terminus of the alpha chain.</text>
</comment>
<comment type="caution">
    <text evidence="16">The sequence shown here is derived from an EMBL/GenBank/DDBJ whole genome shotgun (WGS) entry which is preliminary data.</text>
</comment>
<organism evidence="16 17">
    <name type="scientific">Pseudogracilibacillus auburnensis</name>
    <dbReference type="NCBI Taxonomy" id="1494959"/>
    <lineage>
        <taxon>Bacteria</taxon>
        <taxon>Bacillati</taxon>
        <taxon>Bacillota</taxon>
        <taxon>Bacilli</taxon>
        <taxon>Bacillales</taxon>
        <taxon>Bacillaceae</taxon>
        <taxon>Pseudogracilibacillus</taxon>
    </lineage>
</organism>
<feature type="modified residue" description="Pyruvic acid (Ser); by autocatalysis" evidence="15">
    <location>
        <position position="63"/>
    </location>
</feature>
<feature type="chain" id="PRO_5023565516" description="S-adenosylmethionine decarboxylase alpha chain" evidence="15">
    <location>
        <begin position="63"/>
        <end position="118"/>
    </location>
</feature>
<keyword evidence="5 15" id="KW-0068">Autocatalytic cleavage</keyword>
<dbReference type="GO" id="GO:0005829">
    <property type="term" value="C:cytosol"/>
    <property type="evidence" value="ECO:0007669"/>
    <property type="project" value="TreeGrafter"/>
</dbReference>
<evidence type="ECO:0000256" key="11">
    <source>
        <dbReference type="ARBA" id="ARBA00023317"/>
    </source>
</evidence>
<keyword evidence="9 15" id="KW-0456">Lyase</keyword>
<dbReference type="PANTHER" id="PTHR33866">
    <property type="entry name" value="S-ADENOSYLMETHIONINE DECARBOXYLASE PROENZYME"/>
    <property type="match status" value="1"/>
</dbReference>